<evidence type="ECO:0000256" key="2">
    <source>
        <dbReference type="ARBA" id="ARBA00009605"/>
    </source>
</evidence>
<keyword evidence="4 13" id="KW-0808">Transferase</keyword>
<feature type="signal peptide" evidence="14">
    <location>
        <begin position="1"/>
        <end position="23"/>
    </location>
</feature>
<accession>A0ABM1TBW3</accession>
<dbReference type="Pfam" id="PF01064">
    <property type="entry name" value="Activin_recp"/>
    <property type="match status" value="1"/>
</dbReference>
<dbReference type="SUPFAM" id="SSF57302">
    <property type="entry name" value="Snake toxin-like"/>
    <property type="match status" value="1"/>
</dbReference>
<dbReference type="GeneID" id="106469210"/>
<dbReference type="PANTHER" id="PTHR23255">
    <property type="entry name" value="TRANSFORMING GROWTH FACTOR-BETA RECEPTOR TYPE I AND II"/>
    <property type="match status" value="1"/>
</dbReference>
<evidence type="ECO:0000256" key="6">
    <source>
        <dbReference type="ARBA" id="ARBA00022729"/>
    </source>
</evidence>
<reference evidence="17 18" key="1">
    <citation type="submission" date="2025-05" db="UniProtKB">
        <authorList>
            <consortium name="RefSeq"/>
        </authorList>
    </citation>
    <scope>IDENTIFICATION</scope>
    <source>
        <tissue evidence="17 18">Muscle</tissue>
    </source>
</reference>
<evidence type="ECO:0000313" key="16">
    <source>
        <dbReference type="Proteomes" id="UP000694941"/>
    </source>
</evidence>
<dbReference type="RefSeq" id="XP_022253370.1">
    <property type="nucleotide sequence ID" value="XM_022397662.1"/>
</dbReference>
<dbReference type="InterPro" id="IPR008271">
    <property type="entry name" value="Ser/Thr_kinase_AS"/>
</dbReference>
<evidence type="ECO:0000256" key="5">
    <source>
        <dbReference type="ARBA" id="ARBA00022692"/>
    </source>
</evidence>
<organism evidence="16 17">
    <name type="scientific">Limulus polyphemus</name>
    <name type="common">Atlantic horseshoe crab</name>
    <dbReference type="NCBI Taxonomy" id="6850"/>
    <lineage>
        <taxon>Eukaryota</taxon>
        <taxon>Metazoa</taxon>
        <taxon>Ecdysozoa</taxon>
        <taxon>Arthropoda</taxon>
        <taxon>Chelicerata</taxon>
        <taxon>Merostomata</taxon>
        <taxon>Xiphosura</taxon>
        <taxon>Limulidae</taxon>
        <taxon>Limulus</taxon>
    </lineage>
</organism>
<comment type="subcellular location">
    <subcellularLocation>
        <location evidence="1 13">Membrane</location>
        <topology evidence="1 13">Single-pass type I membrane protein</topology>
    </subcellularLocation>
</comment>
<evidence type="ECO:0000256" key="13">
    <source>
        <dbReference type="RuleBase" id="RU361271"/>
    </source>
</evidence>
<feature type="transmembrane region" description="Helical" evidence="13">
    <location>
        <begin position="157"/>
        <end position="178"/>
    </location>
</feature>
<dbReference type="PROSITE" id="PS00108">
    <property type="entry name" value="PROTEIN_KINASE_ST"/>
    <property type="match status" value="1"/>
</dbReference>
<keyword evidence="8 13" id="KW-0418">Kinase</keyword>
<keyword evidence="13" id="KW-0479">Metal-binding</keyword>
<evidence type="ECO:0000256" key="1">
    <source>
        <dbReference type="ARBA" id="ARBA00004479"/>
    </source>
</evidence>
<keyword evidence="12 13" id="KW-0675">Receptor</keyword>
<evidence type="ECO:0000256" key="11">
    <source>
        <dbReference type="ARBA" id="ARBA00023136"/>
    </source>
</evidence>
<dbReference type="InterPro" id="IPR045860">
    <property type="entry name" value="Snake_toxin-like_sf"/>
</dbReference>
<evidence type="ECO:0000256" key="3">
    <source>
        <dbReference type="ARBA" id="ARBA00022527"/>
    </source>
</evidence>
<evidence type="ECO:0000256" key="14">
    <source>
        <dbReference type="SAM" id="SignalP"/>
    </source>
</evidence>
<proteinExistence type="inferred from homology"/>
<evidence type="ECO:0000313" key="18">
    <source>
        <dbReference type="RefSeq" id="XP_022253370.1"/>
    </source>
</evidence>
<keyword evidence="5 13" id="KW-0812">Transmembrane</keyword>
<dbReference type="PANTHER" id="PTHR23255:SF98">
    <property type="entry name" value="SERINE_THREONINE-PROTEIN KINASE RECEPTOR"/>
    <property type="match status" value="1"/>
</dbReference>
<dbReference type="InterPro" id="IPR000333">
    <property type="entry name" value="TGFB_receptor"/>
</dbReference>
<dbReference type="PROSITE" id="PS50011">
    <property type="entry name" value="PROTEIN_KINASE_DOM"/>
    <property type="match status" value="1"/>
</dbReference>
<dbReference type="EC" id="2.7.11.30" evidence="13"/>
<dbReference type="InterPro" id="IPR000472">
    <property type="entry name" value="Activin_recp"/>
</dbReference>
<keyword evidence="13" id="KW-0464">Manganese</keyword>
<dbReference type="RefSeq" id="XP_022253369.1">
    <property type="nucleotide sequence ID" value="XM_022397661.1"/>
</dbReference>
<comment type="cofactor">
    <cofactor evidence="13">
        <name>Mg(2+)</name>
        <dbReference type="ChEBI" id="CHEBI:18420"/>
    </cofactor>
    <cofactor evidence="13">
        <name>Mn(2+)</name>
        <dbReference type="ChEBI" id="CHEBI:29035"/>
    </cofactor>
</comment>
<evidence type="ECO:0000256" key="4">
    <source>
        <dbReference type="ARBA" id="ARBA00022679"/>
    </source>
</evidence>
<keyword evidence="16" id="KW-1185">Reference proteome</keyword>
<keyword evidence="9 13" id="KW-0067">ATP-binding</keyword>
<dbReference type="PRINTS" id="PR00653">
    <property type="entry name" value="ACTIVIN2R"/>
</dbReference>
<dbReference type="InterPro" id="IPR000719">
    <property type="entry name" value="Prot_kinase_dom"/>
</dbReference>
<dbReference type="Gene3D" id="3.30.200.20">
    <property type="entry name" value="Phosphorylase Kinase, domain 1"/>
    <property type="match status" value="1"/>
</dbReference>
<protein>
    <recommendedName>
        <fullName evidence="13">Serine/threonine-protein kinase receptor</fullName>
        <ecNumber evidence="13">2.7.11.30</ecNumber>
    </recommendedName>
</protein>
<keyword evidence="10 13" id="KW-1133">Transmembrane helix</keyword>
<dbReference type="Pfam" id="PF00069">
    <property type="entry name" value="Pkinase"/>
    <property type="match status" value="1"/>
</dbReference>
<comment type="similarity">
    <text evidence="2 13">Belongs to the protein kinase superfamily. TKL Ser/Thr protein kinase family. TGFB receptor subfamily.</text>
</comment>
<comment type="catalytic activity">
    <reaction evidence="13">
        <text>L-threonyl-[receptor-protein] + ATP = O-phospho-L-threonyl-[receptor-protein] + ADP + H(+)</text>
        <dbReference type="Rhea" id="RHEA:44880"/>
        <dbReference type="Rhea" id="RHEA-COMP:11024"/>
        <dbReference type="Rhea" id="RHEA-COMP:11025"/>
        <dbReference type="ChEBI" id="CHEBI:15378"/>
        <dbReference type="ChEBI" id="CHEBI:30013"/>
        <dbReference type="ChEBI" id="CHEBI:30616"/>
        <dbReference type="ChEBI" id="CHEBI:61977"/>
        <dbReference type="ChEBI" id="CHEBI:456216"/>
        <dbReference type="EC" id="2.7.11.30"/>
    </reaction>
</comment>
<gene>
    <name evidence="17 18" type="primary">LOC106469210</name>
</gene>
<feature type="domain" description="Protein kinase" evidence="15">
    <location>
        <begin position="208"/>
        <end position="499"/>
    </location>
</feature>
<evidence type="ECO:0000256" key="10">
    <source>
        <dbReference type="ARBA" id="ARBA00022989"/>
    </source>
</evidence>
<evidence type="ECO:0000256" key="7">
    <source>
        <dbReference type="ARBA" id="ARBA00022741"/>
    </source>
</evidence>
<sequence length="543" mass="60746">MMSILQKYYVCAFCLMIVMAVRATTVSNSMNCEYYNETACKNSRFGVGCNGTEDCKSLSPDKGNQCYILWQIKPEGFSIKLKGCWVGNKHDCTTGSQCTKTQKDPNINLLFCCCEGDMCNSNITRVPIVSTSEDAVRSSTSVPIPMASGGNPVLNTLLYTLAPLLGITLVLIVAYWAYRHRKMAYFNEVPTIDPSPLPPPSPLSLRPVQLMEVKAQGRFGAVWKAQMLNEFVAVKIFPSQDKNSWQVEQMIFQLPQMKHDNILAFIAAERRGDGLQLEYWLITTYHERGSLSDFLKANVVSWTELLNITDSIARGLMHLHEELPLTKLEGYKPSIAHRDFKSKNVLLKNDMTACVADFGLALVFLNGQSSGDTHGQVGTRRYMAPEVLEGAINFNRDAFLRIDMYACGLVLWELLSRCCAQDGLVGEYTLPFEEEVGQHPTLEDMQEIVVQKKARPKFKSSWKKHPGIASLCSTIEECWDHDAEARLSASCVQERVSLLYKSDFGNELITSDMKNPTTTSPTLTCSQLVQFPASEFSTSREEG</sequence>
<evidence type="ECO:0000256" key="12">
    <source>
        <dbReference type="ARBA" id="ARBA00023170"/>
    </source>
</evidence>
<keyword evidence="11 13" id="KW-0472">Membrane</keyword>
<feature type="chain" id="PRO_5045023240" description="Serine/threonine-protein kinase receptor" evidence="14">
    <location>
        <begin position="24"/>
        <end position="543"/>
    </location>
</feature>
<evidence type="ECO:0000259" key="15">
    <source>
        <dbReference type="PROSITE" id="PS50011"/>
    </source>
</evidence>
<evidence type="ECO:0000256" key="9">
    <source>
        <dbReference type="ARBA" id="ARBA00022840"/>
    </source>
</evidence>
<evidence type="ECO:0000256" key="8">
    <source>
        <dbReference type="ARBA" id="ARBA00022777"/>
    </source>
</evidence>
<evidence type="ECO:0000313" key="17">
    <source>
        <dbReference type="RefSeq" id="XP_022253369.1"/>
    </source>
</evidence>
<dbReference type="SUPFAM" id="SSF56112">
    <property type="entry name" value="Protein kinase-like (PK-like)"/>
    <property type="match status" value="1"/>
</dbReference>
<name>A0ABM1TBW3_LIMPO</name>
<keyword evidence="7 13" id="KW-0547">Nucleotide-binding</keyword>
<keyword evidence="13" id="KW-0460">Magnesium</keyword>
<keyword evidence="6 14" id="KW-0732">Signal</keyword>
<dbReference type="CDD" id="cd14053">
    <property type="entry name" value="STKc_ACVR2"/>
    <property type="match status" value="1"/>
</dbReference>
<dbReference type="CDD" id="cd23615">
    <property type="entry name" value="TFP_LU_ECD_ACVR2"/>
    <property type="match status" value="1"/>
</dbReference>
<dbReference type="Gene3D" id="2.10.60.10">
    <property type="entry name" value="CD59"/>
    <property type="match status" value="1"/>
</dbReference>
<dbReference type="Gene3D" id="1.10.510.10">
    <property type="entry name" value="Transferase(Phosphotransferase) domain 1"/>
    <property type="match status" value="1"/>
</dbReference>
<keyword evidence="3 13" id="KW-0723">Serine/threonine-protein kinase</keyword>
<dbReference type="Proteomes" id="UP000694941">
    <property type="component" value="Unplaced"/>
</dbReference>
<dbReference type="InterPro" id="IPR011009">
    <property type="entry name" value="Kinase-like_dom_sf"/>
</dbReference>